<evidence type="ECO:0000256" key="1">
    <source>
        <dbReference type="ARBA" id="ARBA00005582"/>
    </source>
</evidence>
<reference evidence="5 6" key="1">
    <citation type="submission" date="2020-08" db="EMBL/GenBank/DDBJ databases">
        <title>A Genomic Blueprint of the Chicken Gut Microbiome.</title>
        <authorList>
            <person name="Gilroy R."/>
            <person name="Ravi A."/>
            <person name="Getino M."/>
            <person name="Pursley I."/>
            <person name="Horton D.L."/>
            <person name="Alikhan N.-F."/>
            <person name="Baker D."/>
            <person name="Gharbi K."/>
            <person name="Hall N."/>
            <person name="Watson M."/>
            <person name="Adriaenssens E.M."/>
            <person name="Foster-Nyarko E."/>
            <person name="Jarju S."/>
            <person name="Secka A."/>
            <person name="Antonio M."/>
            <person name="Oren A."/>
            <person name="Chaudhuri R."/>
            <person name="La Ragione R.M."/>
            <person name="Hildebrand F."/>
            <person name="Pallen M.J."/>
        </authorList>
    </citation>
    <scope>NUCLEOTIDE SEQUENCE [LARGE SCALE GENOMIC DNA]</scope>
    <source>
        <strain evidence="5 6">Sa2YVA2</strain>
    </source>
</reference>
<gene>
    <name evidence="5" type="ORF">H9649_16175</name>
</gene>
<dbReference type="InterPro" id="IPR020084">
    <property type="entry name" value="NUDIX_hydrolase_CS"/>
</dbReference>
<name>A0ABR8UDI2_9BACL</name>
<dbReference type="Gene3D" id="3.90.79.10">
    <property type="entry name" value="Nucleoside Triphosphate Pyrophosphohydrolase"/>
    <property type="match status" value="1"/>
</dbReference>
<dbReference type="Proteomes" id="UP000626786">
    <property type="component" value="Unassembled WGS sequence"/>
</dbReference>
<dbReference type="PANTHER" id="PTHR43736:SF1">
    <property type="entry name" value="DIHYDRONEOPTERIN TRIPHOSPHATE DIPHOSPHATASE"/>
    <property type="match status" value="1"/>
</dbReference>
<proteinExistence type="inferred from homology"/>
<dbReference type="GO" id="GO:0016787">
    <property type="term" value="F:hydrolase activity"/>
    <property type="evidence" value="ECO:0007669"/>
    <property type="project" value="UniProtKB-KW"/>
</dbReference>
<comment type="caution">
    <text evidence="5">The sequence shown here is derived from an EMBL/GenBank/DDBJ whole genome shotgun (WGS) entry which is preliminary data.</text>
</comment>
<dbReference type="PROSITE" id="PS00893">
    <property type="entry name" value="NUDIX_BOX"/>
    <property type="match status" value="1"/>
</dbReference>
<dbReference type="PROSITE" id="PS51462">
    <property type="entry name" value="NUDIX"/>
    <property type="match status" value="1"/>
</dbReference>
<dbReference type="CDD" id="cd04663">
    <property type="entry name" value="NUDIX_Hydrolase"/>
    <property type="match status" value="1"/>
</dbReference>
<dbReference type="InterPro" id="IPR000086">
    <property type="entry name" value="NUDIX_hydrolase_dom"/>
</dbReference>
<dbReference type="Pfam" id="PF00293">
    <property type="entry name" value="NUDIX"/>
    <property type="match status" value="1"/>
</dbReference>
<dbReference type="PANTHER" id="PTHR43736">
    <property type="entry name" value="ADP-RIBOSE PYROPHOSPHATASE"/>
    <property type="match status" value="1"/>
</dbReference>
<keyword evidence="2 3" id="KW-0378">Hydrolase</keyword>
<sequence length="144" mass="16867">MQVKRKVLAYITTGIDLELKLLIFEQRNVPEAGWQVPGGTIEKDELLIDALYREIEEETGIKREHLELNGKVNKRNYFPENREDVVHERTIFHLTYTGEEKPEWDNMVEGDGVDRGMIFHCKWIPVKDLPRLAAEQDTEIDFIT</sequence>
<dbReference type="SUPFAM" id="SSF55811">
    <property type="entry name" value="Nudix"/>
    <property type="match status" value="1"/>
</dbReference>
<evidence type="ECO:0000313" key="6">
    <source>
        <dbReference type="Proteomes" id="UP000626786"/>
    </source>
</evidence>
<evidence type="ECO:0000256" key="2">
    <source>
        <dbReference type="ARBA" id="ARBA00022801"/>
    </source>
</evidence>
<dbReference type="InterPro" id="IPR020476">
    <property type="entry name" value="Nudix_hydrolase"/>
</dbReference>
<dbReference type="RefSeq" id="WP_191695934.1">
    <property type="nucleotide sequence ID" value="NZ_JACSQN010000022.1"/>
</dbReference>
<accession>A0ABR8UDI2</accession>
<feature type="domain" description="Nudix hydrolase" evidence="4">
    <location>
        <begin position="2"/>
        <end position="144"/>
    </location>
</feature>
<evidence type="ECO:0000313" key="5">
    <source>
        <dbReference type="EMBL" id="MBD7986107.1"/>
    </source>
</evidence>
<organism evidence="5 6">
    <name type="scientific">Sporosarcina quadrami</name>
    <dbReference type="NCBI Taxonomy" id="2762234"/>
    <lineage>
        <taxon>Bacteria</taxon>
        <taxon>Bacillati</taxon>
        <taxon>Bacillota</taxon>
        <taxon>Bacilli</taxon>
        <taxon>Bacillales</taxon>
        <taxon>Caryophanaceae</taxon>
        <taxon>Sporosarcina</taxon>
    </lineage>
</organism>
<protein>
    <submittedName>
        <fullName evidence="5">NUDIX hydrolase</fullName>
    </submittedName>
</protein>
<evidence type="ECO:0000259" key="4">
    <source>
        <dbReference type="PROSITE" id="PS51462"/>
    </source>
</evidence>
<dbReference type="PRINTS" id="PR00502">
    <property type="entry name" value="NUDIXFAMILY"/>
</dbReference>
<keyword evidence="6" id="KW-1185">Reference proteome</keyword>
<dbReference type="InterPro" id="IPR015797">
    <property type="entry name" value="NUDIX_hydrolase-like_dom_sf"/>
</dbReference>
<dbReference type="EMBL" id="JACSQN010000022">
    <property type="protein sequence ID" value="MBD7986107.1"/>
    <property type="molecule type" value="Genomic_DNA"/>
</dbReference>
<evidence type="ECO:0000256" key="3">
    <source>
        <dbReference type="RuleBase" id="RU003476"/>
    </source>
</evidence>
<comment type="similarity">
    <text evidence="1 3">Belongs to the Nudix hydrolase family.</text>
</comment>